<evidence type="ECO:0000313" key="4">
    <source>
        <dbReference type="Proteomes" id="UP001158576"/>
    </source>
</evidence>
<sequence>MKTFSLFASILKVALAQDKFATDLENLNSMANQLSLVKGSQVSQDIDVSADTLFNTAIGMYSAIDSGSAPVSKADVSAALFAGKTVLQAAFFELYGGSISEVNDNDSLSARGKKNKVKGEEKFINYGCYCSPSQIGQPDSNWLGVGIPVDGIDHLCHDLHKSYNCLKVDHGKECASTTPYNWELQDDVPVCVDEEGTCAGDVCRLDMLFARSLLSAADQWSAKFHILNGFDREAECGNPANEPDLPPVANLATDSGKSSSSVGGSSSGNSSSGPQCCGFGLNRHIFHAATHQCCEDGTSKLVGEC</sequence>
<protein>
    <submittedName>
        <fullName evidence="3">Oidioi.mRNA.OKI2018_I69.PAR.g13155.t1.cds</fullName>
    </submittedName>
</protein>
<gene>
    <name evidence="3" type="ORF">OKIOD_LOCUS4713</name>
</gene>
<feature type="region of interest" description="Disordered" evidence="1">
    <location>
        <begin position="237"/>
        <end position="270"/>
    </location>
</feature>
<feature type="compositionally biased region" description="Low complexity" evidence="1">
    <location>
        <begin position="255"/>
        <end position="270"/>
    </location>
</feature>
<dbReference type="SUPFAM" id="SSF48619">
    <property type="entry name" value="Phospholipase A2, PLA2"/>
    <property type="match status" value="1"/>
</dbReference>
<evidence type="ECO:0000313" key="3">
    <source>
        <dbReference type="EMBL" id="CAG5091595.1"/>
    </source>
</evidence>
<keyword evidence="4" id="KW-1185">Reference proteome</keyword>
<dbReference type="Proteomes" id="UP001158576">
    <property type="component" value="Chromosome PAR"/>
</dbReference>
<reference evidence="3 4" key="1">
    <citation type="submission" date="2021-04" db="EMBL/GenBank/DDBJ databases">
        <authorList>
            <person name="Bliznina A."/>
        </authorList>
    </citation>
    <scope>NUCLEOTIDE SEQUENCE [LARGE SCALE GENOMIC DNA]</scope>
</reference>
<proteinExistence type="predicted"/>
<feature type="signal peptide" evidence="2">
    <location>
        <begin position="1"/>
        <end position="16"/>
    </location>
</feature>
<dbReference type="Gene3D" id="1.20.90.10">
    <property type="entry name" value="Phospholipase A2 domain"/>
    <property type="match status" value="1"/>
</dbReference>
<organism evidence="3 4">
    <name type="scientific">Oikopleura dioica</name>
    <name type="common">Tunicate</name>
    <dbReference type="NCBI Taxonomy" id="34765"/>
    <lineage>
        <taxon>Eukaryota</taxon>
        <taxon>Metazoa</taxon>
        <taxon>Chordata</taxon>
        <taxon>Tunicata</taxon>
        <taxon>Appendicularia</taxon>
        <taxon>Copelata</taxon>
        <taxon>Oikopleuridae</taxon>
        <taxon>Oikopleura</taxon>
    </lineage>
</organism>
<dbReference type="EMBL" id="OU015568">
    <property type="protein sequence ID" value="CAG5091595.1"/>
    <property type="molecule type" value="Genomic_DNA"/>
</dbReference>
<evidence type="ECO:0000256" key="2">
    <source>
        <dbReference type="SAM" id="SignalP"/>
    </source>
</evidence>
<accession>A0ABN7S3B9</accession>
<evidence type="ECO:0000256" key="1">
    <source>
        <dbReference type="SAM" id="MobiDB-lite"/>
    </source>
</evidence>
<name>A0ABN7S3B9_OIKDI</name>
<feature type="chain" id="PRO_5045746166" evidence="2">
    <location>
        <begin position="17"/>
        <end position="305"/>
    </location>
</feature>
<dbReference type="InterPro" id="IPR036444">
    <property type="entry name" value="PLipase_A2_dom_sf"/>
</dbReference>
<keyword evidence="2" id="KW-0732">Signal</keyword>